<evidence type="ECO:0000259" key="6">
    <source>
        <dbReference type="Pfam" id="PF18052"/>
    </source>
</evidence>
<reference evidence="7" key="2">
    <citation type="journal article" date="2023" name="Plants (Basel)">
        <title>Annotation of the Turnera subulata (Passifloraceae) Draft Genome Reveals the S-Locus Evolved after the Divergence of Turneroideae from Passifloroideae in a Stepwise Manner.</title>
        <authorList>
            <person name="Henning P.M."/>
            <person name="Roalson E.H."/>
            <person name="Mir W."/>
            <person name="McCubbin A.G."/>
            <person name="Shore J.S."/>
        </authorList>
    </citation>
    <scope>NUCLEOTIDE SEQUENCE</scope>
    <source>
        <strain evidence="7">F60SS</strain>
    </source>
</reference>
<reference evidence="7" key="1">
    <citation type="submission" date="2022-02" db="EMBL/GenBank/DDBJ databases">
        <authorList>
            <person name="Henning P.M."/>
            <person name="McCubbin A.G."/>
            <person name="Shore J.S."/>
        </authorList>
    </citation>
    <scope>NUCLEOTIDE SEQUENCE</scope>
    <source>
        <strain evidence="7">F60SS</strain>
        <tissue evidence="7">Leaves</tissue>
    </source>
</reference>
<evidence type="ECO:0000256" key="3">
    <source>
        <dbReference type="ARBA" id="ARBA00022821"/>
    </source>
</evidence>
<dbReference type="InterPro" id="IPR041118">
    <property type="entry name" value="Rx_N"/>
</dbReference>
<name>A0A9Q0FZN9_9ROSI</name>
<evidence type="ECO:0000259" key="5">
    <source>
        <dbReference type="Pfam" id="PF00931"/>
    </source>
</evidence>
<dbReference type="EMBL" id="JAKUCV010002925">
    <property type="protein sequence ID" value="KAJ4840873.1"/>
    <property type="molecule type" value="Genomic_DNA"/>
</dbReference>
<dbReference type="InterPro" id="IPR027417">
    <property type="entry name" value="P-loop_NTPase"/>
</dbReference>
<evidence type="ECO:0000313" key="8">
    <source>
        <dbReference type="Proteomes" id="UP001141552"/>
    </source>
</evidence>
<dbReference type="GO" id="GO:0005524">
    <property type="term" value="F:ATP binding"/>
    <property type="evidence" value="ECO:0007669"/>
    <property type="project" value="UniProtKB-KW"/>
</dbReference>
<dbReference type="Pfam" id="PF00931">
    <property type="entry name" value="NB-ARC"/>
    <property type="match status" value="1"/>
</dbReference>
<dbReference type="InterPro" id="IPR038005">
    <property type="entry name" value="RX-like_CC"/>
</dbReference>
<dbReference type="PANTHER" id="PTHR36766:SF70">
    <property type="entry name" value="DISEASE RESISTANCE PROTEIN RGA4"/>
    <property type="match status" value="1"/>
</dbReference>
<dbReference type="PANTHER" id="PTHR36766">
    <property type="entry name" value="PLANT BROAD-SPECTRUM MILDEW RESISTANCE PROTEIN RPW8"/>
    <property type="match status" value="1"/>
</dbReference>
<keyword evidence="8" id="KW-1185">Reference proteome</keyword>
<feature type="domain" description="Disease resistance N-terminal" evidence="6">
    <location>
        <begin position="194"/>
        <end position="277"/>
    </location>
</feature>
<dbReference type="GO" id="GO:0006952">
    <property type="term" value="P:defense response"/>
    <property type="evidence" value="ECO:0007669"/>
    <property type="project" value="UniProtKB-KW"/>
</dbReference>
<dbReference type="InterPro" id="IPR002182">
    <property type="entry name" value="NB-ARC"/>
</dbReference>
<evidence type="ECO:0000256" key="1">
    <source>
        <dbReference type="ARBA" id="ARBA00022737"/>
    </source>
</evidence>
<organism evidence="7 8">
    <name type="scientific">Turnera subulata</name>
    <dbReference type="NCBI Taxonomy" id="218843"/>
    <lineage>
        <taxon>Eukaryota</taxon>
        <taxon>Viridiplantae</taxon>
        <taxon>Streptophyta</taxon>
        <taxon>Embryophyta</taxon>
        <taxon>Tracheophyta</taxon>
        <taxon>Spermatophyta</taxon>
        <taxon>Magnoliopsida</taxon>
        <taxon>eudicotyledons</taxon>
        <taxon>Gunneridae</taxon>
        <taxon>Pentapetalae</taxon>
        <taxon>rosids</taxon>
        <taxon>fabids</taxon>
        <taxon>Malpighiales</taxon>
        <taxon>Passifloraceae</taxon>
        <taxon>Turnera</taxon>
    </lineage>
</organism>
<sequence>RASSYCCEREPKMGEIVLTFVVEEMLKKLASLAFEGIDLAWGFKGKLQKLKDSQLKEGLQGKKFLLVLDDVWNEERDKWESLKKCLSIVSGSNGNASVIVTTRKQQIASIMETSPGHRHELKGLKDEECWSIIRNIVESGNDKASISGNLEAIGKAIATKCGGVPLAAKMLGGLMRKSIEERHWRPHLTPRRELLKKVASLSLEGIVLAWGLKRKLQKLKDSLTFIQAVLNDAVGRQARGEESIKIWLQKLRDVAYDAEDVLDEFGYEVLRQKVEGSTPNKKLPGEL</sequence>
<keyword evidence="4" id="KW-0067">ATP-binding</keyword>
<evidence type="ECO:0008006" key="9">
    <source>
        <dbReference type="Google" id="ProtNLM"/>
    </source>
</evidence>
<feature type="domain" description="NB-ARC" evidence="5">
    <location>
        <begin position="49"/>
        <end position="141"/>
    </location>
</feature>
<evidence type="ECO:0000256" key="4">
    <source>
        <dbReference type="ARBA" id="ARBA00022840"/>
    </source>
</evidence>
<dbReference type="AlphaFoldDB" id="A0A9Q0FZN9"/>
<gene>
    <name evidence="7" type="ORF">Tsubulata_028466</name>
</gene>
<dbReference type="GO" id="GO:0043531">
    <property type="term" value="F:ADP binding"/>
    <property type="evidence" value="ECO:0007669"/>
    <property type="project" value="InterPro"/>
</dbReference>
<evidence type="ECO:0000313" key="7">
    <source>
        <dbReference type="EMBL" id="KAJ4840873.1"/>
    </source>
</evidence>
<dbReference type="SUPFAM" id="SSF52540">
    <property type="entry name" value="P-loop containing nucleoside triphosphate hydrolases"/>
    <property type="match status" value="1"/>
</dbReference>
<feature type="non-terminal residue" evidence="7">
    <location>
        <position position="287"/>
    </location>
</feature>
<proteinExistence type="predicted"/>
<evidence type="ECO:0000256" key="2">
    <source>
        <dbReference type="ARBA" id="ARBA00022741"/>
    </source>
</evidence>
<dbReference type="Pfam" id="PF18052">
    <property type="entry name" value="Rx_N"/>
    <property type="match status" value="1"/>
</dbReference>
<comment type="caution">
    <text evidence="7">The sequence shown here is derived from an EMBL/GenBank/DDBJ whole genome shotgun (WGS) entry which is preliminary data.</text>
</comment>
<dbReference type="CDD" id="cd14798">
    <property type="entry name" value="RX-CC_like"/>
    <property type="match status" value="1"/>
</dbReference>
<dbReference type="Gene3D" id="1.20.5.4130">
    <property type="match status" value="1"/>
</dbReference>
<keyword evidence="3" id="KW-0611">Plant defense</keyword>
<keyword evidence="1" id="KW-0677">Repeat</keyword>
<dbReference type="PRINTS" id="PR00364">
    <property type="entry name" value="DISEASERSIST"/>
</dbReference>
<dbReference type="Proteomes" id="UP001141552">
    <property type="component" value="Unassembled WGS sequence"/>
</dbReference>
<dbReference type="OrthoDB" id="1933539at2759"/>
<dbReference type="Gene3D" id="3.40.50.300">
    <property type="entry name" value="P-loop containing nucleotide triphosphate hydrolases"/>
    <property type="match status" value="1"/>
</dbReference>
<protein>
    <recommendedName>
        <fullName evidence="9">Resistance protein</fullName>
    </recommendedName>
</protein>
<accession>A0A9Q0FZN9</accession>
<keyword evidence="2" id="KW-0547">Nucleotide-binding</keyword>